<feature type="compositionally biased region" description="Acidic residues" evidence="2">
    <location>
        <begin position="87"/>
        <end position="97"/>
    </location>
</feature>
<evidence type="ECO:0000256" key="1">
    <source>
        <dbReference type="SAM" id="Coils"/>
    </source>
</evidence>
<keyword evidence="1" id="KW-0175">Coiled coil</keyword>
<name>A0ABR0T4N8_AURPU</name>
<reference evidence="3 4" key="1">
    <citation type="submission" date="2023-11" db="EMBL/GenBank/DDBJ databases">
        <title>Draft genome sequence and annotation of the polyextremotolerant black yeast-like fungus Aureobasidium pullulans NRRL 62042.</title>
        <authorList>
            <person name="Dielentheis-Frenken M.R.E."/>
            <person name="Wibberg D."/>
            <person name="Blank L.M."/>
            <person name="Tiso T."/>
        </authorList>
    </citation>
    <scope>NUCLEOTIDE SEQUENCE [LARGE SCALE GENOMIC DNA]</scope>
    <source>
        <strain evidence="3 4">NRRL 62042</strain>
    </source>
</reference>
<feature type="region of interest" description="Disordered" evidence="2">
    <location>
        <begin position="153"/>
        <end position="176"/>
    </location>
</feature>
<dbReference type="Gene3D" id="6.10.250.3110">
    <property type="match status" value="1"/>
</dbReference>
<evidence type="ECO:0000313" key="4">
    <source>
        <dbReference type="Proteomes" id="UP001341245"/>
    </source>
</evidence>
<sequence>MDGDQPASDLVEQYRHAVHNMPVDNPPEYLKEIKRLQGLMLNIEFEHLDYDQEPEQVTKDVKEIKKNVRQLLSPAFLCAIQDRESDLGEEQTPEEAVEQQAAEHVAASQSSPEQLANKGLVFNEAAVENPVPEESIVDDLALNGPLTEQAGITDTAVKKKKKRKSKKKKKSTSDNTTVADPVADFFDIPDIHKDGLLRHLRTIHLQSIRPKSSNDEDSEEYKAELVNNLSQELWRVKVKVAEIACTHQLFGDKIQGNLEMVKAGVEVDKIQLRDLTKEVEKKIKGVKAELKDVKMEPNKFKVELEDMTKELNEAKTDLNGYKRDLNATKKELKGTKEELTEVRQELSDTKSELSDVKKKNEEMAEKMDEMYAWFEKQKELAVSHFF</sequence>
<gene>
    <name evidence="3" type="ORF">QM012_005526</name>
</gene>
<protein>
    <submittedName>
        <fullName evidence="3">Uncharacterized protein</fullName>
    </submittedName>
</protein>
<dbReference type="Proteomes" id="UP001341245">
    <property type="component" value="Unassembled WGS sequence"/>
</dbReference>
<feature type="coiled-coil region" evidence="1">
    <location>
        <begin position="276"/>
        <end position="366"/>
    </location>
</feature>
<dbReference type="EMBL" id="JASGXD010000025">
    <property type="protein sequence ID" value="KAK5999401.1"/>
    <property type="molecule type" value="Genomic_DNA"/>
</dbReference>
<evidence type="ECO:0000313" key="3">
    <source>
        <dbReference type="EMBL" id="KAK5999401.1"/>
    </source>
</evidence>
<feature type="compositionally biased region" description="Basic residues" evidence="2">
    <location>
        <begin position="158"/>
        <end position="170"/>
    </location>
</feature>
<organism evidence="3 4">
    <name type="scientific">Aureobasidium pullulans</name>
    <name type="common">Black yeast</name>
    <name type="synonym">Pullularia pullulans</name>
    <dbReference type="NCBI Taxonomy" id="5580"/>
    <lineage>
        <taxon>Eukaryota</taxon>
        <taxon>Fungi</taxon>
        <taxon>Dikarya</taxon>
        <taxon>Ascomycota</taxon>
        <taxon>Pezizomycotina</taxon>
        <taxon>Dothideomycetes</taxon>
        <taxon>Dothideomycetidae</taxon>
        <taxon>Dothideales</taxon>
        <taxon>Saccotheciaceae</taxon>
        <taxon>Aureobasidium</taxon>
    </lineage>
</organism>
<accession>A0ABR0T4N8</accession>
<evidence type="ECO:0000256" key="2">
    <source>
        <dbReference type="SAM" id="MobiDB-lite"/>
    </source>
</evidence>
<proteinExistence type="predicted"/>
<comment type="caution">
    <text evidence="3">The sequence shown here is derived from an EMBL/GenBank/DDBJ whole genome shotgun (WGS) entry which is preliminary data.</text>
</comment>
<keyword evidence="4" id="KW-1185">Reference proteome</keyword>
<feature type="region of interest" description="Disordered" evidence="2">
    <location>
        <begin position="83"/>
        <end position="102"/>
    </location>
</feature>